<dbReference type="AlphaFoldDB" id="A0ABD4ZH74"/>
<evidence type="ECO:0008006" key="3">
    <source>
        <dbReference type="Google" id="ProtNLM"/>
    </source>
</evidence>
<proteinExistence type="predicted"/>
<reference evidence="1 2" key="1">
    <citation type="submission" date="2023-05" db="EMBL/GenBank/DDBJ databases">
        <title>Cataloging the Phylogenetic Diversity of Human Bladder Bacteria.</title>
        <authorList>
            <person name="Du J."/>
        </authorList>
    </citation>
    <scope>NUCLEOTIDE SEQUENCE [LARGE SCALE GENOMIC DNA]</scope>
    <source>
        <strain evidence="1 2">UMB6972</strain>
    </source>
</reference>
<protein>
    <recommendedName>
        <fullName evidence="3">RNA helicase</fullName>
    </recommendedName>
</protein>
<dbReference type="RefSeq" id="WP_285064696.1">
    <property type="nucleotide sequence ID" value="NZ_JASOLZ010000053.1"/>
</dbReference>
<feature type="non-terminal residue" evidence="1">
    <location>
        <position position="1"/>
    </location>
</feature>
<comment type="caution">
    <text evidence="1">The sequence shown here is derived from an EMBL/GenBank/DDBJ whole genome shotgun (WGS) entry which is preliminary data.</text>
</comment>
<name>A0ABD4ZH74_GARVA</name>
<accession>A0ABD4ZH74</accession>
<organism evidence="1 2">
    <name type="scientific">Gardnerella vaginalis</name>
    <dbReference type="NCBI Taxonomy" id="2702"/>
    <lineage>
        <taxon>Bacteria</taxon>
        <taxon>Bacillati</taxon>
        <taxon>Actinomycetota</taxon>
        <taxon>Actinomycetes</taxon>
        <taxon>Bifidobacteriales</taxon>
        <taxon>Bifidobacteriaceae</taxon>
        <taxon>Gardnerella</taxon>
    </lineage>
</organism>
<evidence type="ECO:0000313" key="2">
    <source>
        <dbReference type="Proteomes" id="UP001238969"/>
    </source>
</evidence>
<dbReference type="EMBL" id="JASOLZ010000053">
    <property type="protein sequence ID" value="MDK6862330.1"/>
    <property type="molecule type" value="Genomic_DNA"/>
</dbReference>
<gene>
    <name evidence="1" type="ORF">QP355_06755</name>
</gene>
<dbReference type="Proteomes" id="UP001238969">
    <property type="component" value="Unassembled WGS sequence"/>
</dbReference>
<sequence>SESFSLECLTVKANMRAKAKVLKNNSITDMLGKYFDENIEKYKRWEWFESNNCDFKYKFIAHEKFLKQAFSAWVREKEKERFLAPPQVLYVFGPAASGKTSLITRFFEQHP</sequence>
<feature type="non-terminal residue" evidence="1">
    <location>
        <position position="111"/>
    </location>
</feature>
<evidence type="ECO:0000313" key="1">
    <source>
        <dbReference type="EMBL" id="MDK6862330.1"/>
    </source>
</evidence>